<reference evidence="2 3" key="1">
    <citation type="submission" date="2016-11" db="EMBL/GenBank/DDBJ databases">
        <authorList>
            <person name="Jaros S."/>
            <person name="Januszkiewicz K."/>
            <person name="Wedrychowicz H."/>
        </authorList>
    </citation>
    <scope>NUCLEOTIDE SEQUENCE [LARGE SCALE GENOMIC DNA]</scope>
    <source>
        <strain evidence="2 3">Y1</strain>
    </source>
</reference>
<feature type="transmembrane region" description="Helical" evidence="1">
    <location>
        <begin position="127"/>
        <end position="153"/>
    </location>
</feature>
<evidence type="ECO:0000313" key="3">
    <source>
        <dbReference type="Proteomes" id="UP000184394"/>
    </source>
</evidence>
<dbReference type="Proteomes" id="UP000184394">
    <property type="component" value="Unassembled WGS sequence"/>
</dbReference>
<dbReference type="OrthoDB" id="1818634at2"/>
<name>A0A1M7GDM3_RUMFL</name>
<evidence type="ECO:0000313" key="2">
    <source>
        <dbReference type="EMBL" id="SHM14484.1"/>
    </source>
</evidence>
<dbReference type="RefSeq" id="WP_072947917.1">
    <property type="nucleotide sequence ID" value="NZ_FRCT01000001.1"/>
</dbReference>
<organism evidence="2 3">
    <name type="scientific">Ruminococcus flavefaciens</name>
    <dbReference type="NCBI Taxonomy" id="1265"/>
    <lineage>
        <taxon>Bacteria</taxon>
        <taxon>Bacillati</taxon>
        <taxon>Bacillota</taxon>
        <taxon>Clostridia</taxon>
        <taxon>Eubacteriales</taxon>
        <taxon>Oscillospiraceae</taxon>
        <taxon>Ruminococcus</taxon>
    </lineage>
</organism>
<dbReference type="AlphaFoldDB" id="A0A1M7GDM3"/>
<proteinExistence type="predicted"/>
<keyword evidence="1" id="KW-0472">Membrane</keyword>
<keyword evidence="1" id="KW-1133">Transmembrane helix</keyword>
<accession>A0A1M7GDM3</accession>
<protein>
    <submittedName>
        <fullName evidence="2">Uncharacterized protein</fullName>
    </submittedName>
</protein>
<feature type="transmembrane region" description="Helical" evidence="1">
    <location>
        <begin position="245"/>
        <end position="265"/>
    </location>
</feature>
<feature type="transmembrane region" description="Helical" evidence="1">
    <location>
        <begin position="33"/>
        <end position="66"/>
    </location>
</feature>
<sequence length="270" mass="31177">MINMLPLAEKIPESSACNYKVVKQGFKLDLPFWIYILYFAGMLFAYSRSIMAGLSMFGGIFIIMPFDVKTTLKVNGHSGANTMWNRVTSIIFGSTILIFNISCLFSEKTETETGTEYTATKTSMMILKVYIAALIALMIGRLIYLIVIAFAILARKKACTVPVNIEYEKIAVPSGSRVFRYYYEGNSYHFIDHDNQVTLIYTPSQRKYSLIIDQVYVDPNCPESYYSRQIFGHNYKLIKSYFKKIFFLLLFTSILWLPYVIKVYIDHLYN</sequence>
<evidence type="ECO:0000256" key="1">
    <source>
        <dbReference type="SAM" id="Phobius"/>
    </source>
</evidence>
<gene>
    <name evidence="2" type="ORF">SAMN04487860_101243</name>
</gene>
<keyword evidence="1" id="KW-0812">Transmembrane</keyword>
<feature type="transmembrane region" description="Helical" evidence="1">
    <location>
        <begin position="87"/>
        <end position="107"/>
    </location>
</feature>
<dbReference type="EMBL" id="FRCT01000001">
    <property type="protein sequence ID" value="SHM14484.1"/>
    <property type="molecule type" value="Genomic_DNA"/>
</dbReference>